<feature type="transmembrane region" description="Helical" evidence="1">
    <location>
        <begin position="238"/>
        <end position="262"/>
    </location>
</feature>
<proteinExistence type="predicted"/>
<keyword evidence="1" id="KW-1133">Transmembrane helix</keyword>
<sequence length="271" mass="27662">MTTTLLTLTAALLLLPKGSGRRRWALRAVGSDPAVTGAAASAAVIPERGRRAARVMTVLAVLAPLGLAGSVASGPIALAVGGLAGLCAAVGFRRLHARSARPEPLADWAVAAVLELTAAVVQSGAPVDRALLAVADAVDRAAPGARHRLPAIDVLALQRAIEPFRLVGRLLRLGAEPRTAWSALFDDDGLAGVATAAIRCAQSGARLAGALRAEAARLRSKAELDAVVRARRSGVWTLLPLGLCQLPAFLCLGVLPVVIGVAGPAWNGVAR</sequence>
<dbReference type="PANTHER" id="PTHR35007:SF3">
    <property type="entry name" value="POSSIBLE CONSERVED ALANINE RICH MEMBRANE PROTEIN"/>
    <property type="match status" value="1"/>
</dbReference>
<name>A0ABY4QY46_9ACTN</name>
<organism evidence="2 3">
    <name type="scientific">Jatrophihabitans telluris</name>
    <dbReference type="NCBI Taxonomy" id="2038343"/>
    <lineage>
        <taxon>Bacteria</taxon>
        <taxon>Bacillati</taxon>
        <taxon>Actinomycetota</taxon>
        <taxon>Actinomycetes</taxon>
        <taxon>Jatrophihabitantales</taxon>
        <taxon>Jatrophihabitantaceae</taxon>
        <taxon>Jatrophihabitans</taxon>
    </lineage>
</organism>
<accession>A0ABY4QY46</accession>
<reference evidence="2" key="1">
    <citation type="journal article" date="2018" name="Int. J. Syst. Evol. Microbiol.">
        <title>Jatrophihabitans telluris sp. nov., isolated from sediment soil of lava forest wetlands and the emended description of the genus Jatrophihabitans.</title>
        <authorList>
            <person name="Lee K.C."/>
            <person name="Suh M.K."/>
            <person name="Eom M.K."/>
            <person name="Kim K.K."/>
            <person name="Kim J.S."/>
            <person name="Kim D.S."/>
            <person name="Ko S.H."/>
            <person name="Shin Y.K."/>
            <person name="Lee J.S."/>
        </authorList>
    </citation>
    <scope>NUCLEOTIDE SEQUENCE</scope>
    <source>
        <strain evidence="2">N237</strain>
    </source>
</reference>
<keyword evidence="1" id="KW-0812">Transmembrane</keyword>
<protein>
    <submittedName>
        <fullName evidence="2">Type II secretion system F family protein</fullName>
    </submittedName>
</protein>
<evidence type="ECO:0000256" key="1">
    <source>
        <dbReference type="SAM" id="Phobius"/>
    </source>
</evidence>
<dbReference type="RefSeq" id="WP_249771364.1">
    <property type="nucleotide sequence ID" value="NZ_CP097332.1"/>
</dbReference>
<keyword evidence="1" id="KW-0472">Membrane</keyword>
<dbReference type="Proteomes" id="UP001056336">
    <property type="component" value="Chromosome"/>
</dbReference>
<reference evidence="2" key="2">
    <citation type="submission" date="2022-05" db="EMBL/GenBank/DDBJ databases">
        <authorList>
            <person name="Kim J.-S."/>
            <person name="Lee K."/>
            <person name="Suh M."/>
            <person name="Eom M."/>
            <person name="Kim J.-S."/>
            <person name="Kim D.-S."/>
            <person name="Ko S.-H."/>
            <person name="Shin Y."/>
            <person name="Lee J.-S."/>
        </authorList>
    </citation>
    <scope>NUCLEOTIDE SEQUENCE</scope>
    <source>
        <strain evidence="2">N237</strain>
    </source>
</reference>
<evidence type="ECO:0000313" key="2">
    <source>
        <dbReference type="EMBL" id="UQX88147.1"/>
    </source>
</evidence>
<keyword evidence="3" id="KW-1185">Reference proteome</keyword>
<dbReference type="PANTHER" id="PTHR35007">
    <property type="entry name" value="INTEGRAL MEMBRANE PROTEIN-RELATED"/>
    <property type="match status" value="1"/>
</dbReference>
<dbReference type="EMBL" id="CP097332">
    <property type="protein sequence ID" value="UQX88147.1"/>
    <property type="molecule type" value="Genomic_DNA"/>
</dbReference>
<evidence type="ECO:0000313" key="3">
    <source>
        <dbReference type="Proteomes" id="UP001056336"/>
    </source>
</evidence>
<gene>
    <name evidence="2" type="ORF">M6D93_17920</name>
</gene>